<evidence type="ECO:0000313" key="3">
    <source>
        <dbReference type="EMBL" id="ORB71420.1"/>
    </source>
</evidence>
<dbReference type="OrthoDB" id="4375786at2"/>
<evidence type="ECO:0008006" key="5">
    <source>
        <dbReference type="Google" id="ProtNLM"/>
    </source>
</evidence>
<reference evidence="3 4" key="1">
    <citation type="submission" date="2017-02" db="EMBL/GenBank/DDBJ databases">
        <title>The new phylogeny of genus Mycobacterium.</title>
        <authorList>
            <person name="Tortoli E."/>
            <person name="Trovato A."/>
            <person name="Cirillo D.M."/>
        </authorList>
    </citation>
    <scope>NUCLEOTIDE SEQUENCE [LARGE SCALE GENOMIC DNA]</scope>
    <source>
        <strain evidence="3 4">DSM 43992</strain>
    </source>
</reference>
<keyword evidence="2" id="KW-1133">Transmembrane helix</keyword>
<dbReference type="AlphaFoldDB" id="A0A1X0K8G9"/>
<evidence type="ECO:0000256" key="1">
    <source>
        <dbReference type="SAM" id="MobiDB-lite"/>
    </source>
</evidence>
<dbReference type="STRING" id="1783.BST44_21830"/>
<dbReference type="InterPro" id="IPR047958">
    <property type="entry name" value="B-4DMT-like"/>
</dbReference>
<feature type="compositionally biased region" description="Basic and acidic residues" evidence="1">
    <location>
        <begin position="172"/>
        <end position="188"/>
    </location>
</feature>
<feature type="transmembrane region" description="Helical" evidence="2">
    <location>
        <begin position="29"/>
        <end position="50"/>
    </location>
</feature>
<comment type="caution">
    <text evidence="3">The sequence shown here is derived from an EMBL/GenBank/DDBJ whole genome shotgun (WGS) entry which is preliminary data.</text>
</comment>
<feature type="compositionally biased region" description="Basic and acidic residues" evidence="1">
    <location>
        <begin position="133"/>
        <end position="145"/>
    </location>
</feature>
<feature type="transmembrane region" description="Helical" evidence="2">
    <location>
        <begin position="106"/>
        <end position="130"/>
    </location>
</feature>
<gene>
    <name evidence="3" type="ORF">BST44_21830</name>
</gene>
<keyword evidence="2" id="KW-0472">Membrane</keyword>
<dbReference type="NCBIfam" id="NF037996">
    <property type="entry name" value="B-4DMT"/>
    <property type="match status" value="1"/>
</dbReference>
<accession>A0A1X0K8G9</accession>
<proteinExistence type="predicted"/>
<feature type="transmembrane region" description="Helical" evidence="2">
    <location>
        <begin position="71"/>
        <end position="94"/>
    </location>
</feature>
<sequence length="231" mass="24684">MLRGLVYAAAMVVVRLFQGALINAWQTQAGLFSVVLLLLFIIGVAVWGVFDGRADAIANPDPDRRRDLAMTWLLAGLLAGVLSGAVSWLIALVYKGLYTGGLINELTTFAAFTALCVFLPGIIGVTIGRWRVDRNPPPRRPGTDEERADTDVFSAVRGDDAPTGEIPAAGAQHEERTAAVATAEREAPTEAVGTTEQEAPTETLAKPDDDPKTEVIRPVGDEHTKPEPGKD</sequence>
<evidence type="ECO:0000313" key="4">
    <source>
        <dbReference type="Proteomes" id="UP000192601"/>
    </source>
</evidence>
<organism evidence="3 4">
    <name type="scientific">Mycobacterium scrofulaceum</name>
    <dbReference type="NCBI Taxonomy" id="1783"/>
    <lineage>
        <taxon>Bacteria</taxon>
        <taxon>Bacillati</taxon>
        <taxon>Actinomycetota</taxon>
        <taxon>Actinomycetes</taxon>
        <taxon>Mycobacteriales</taxon>
        <taxon>Mycobacteriaceae</taxon>
        <taxon>Mycobacterium</taxon>
    </lineage>
</organism>
<dbReference type="Proteomes" id="UP000192601">
    <property type="component" value="Unassembled WGS sequence"/>
</dbReference>
<evidence type="ECO:0000256" key="2">
    <source>
        <dbReference type="SAM" id="Phobius"/>
    </source>
</evidence>
<keyword evidence="2" id="KW-0812">Transmembrane</keyword>
<protein>
    <recommendedName>
        <fullName evidence="5">Transmembrane protein</fullName>
    </recommendedName>
</protein>
<dbReference type="SUPFAM" id="SSF103473">
    <property type="entry name" value="MFS general substrate transporter"/>
    <property type="match status" value="1"/>
</dbReference>
<keyword evidence="4" id="KW-1185">Reference proteome</keyword>
<dbReference type="EMBL" id="MVIJ01000040">
    <property type="protein sequence ID" value="ORB71420.1"/>
    <property type="molecule type" value="Genomic_DNA"/>
</dbReference>
<name>A0A1X0K8G9_MYCSC</name>
<feature type="compositionally biased region" description="Basic and acidic residues" evidence="1">
    <location>
        <begin position="205"/>
        <end position="231"/>
    </location>
</feature>
<feature type="region of interest" description="Disordered" evidence="1">
    <location>
        <begin position="133"/>
        <end position="231"/>
    </location>
</feature>
<dbReference type="InterPro" id="IPR036259">
    <property type="entry name" value="MFS_trans_sf"/>
</dbReference>